<dbReference type="KEGG" id="blac:94352309"/>
<proteinExistence type="predicted"/>
<dbReference type="EMBL" id="SHOA02000008">
    <property type="protein sequence ID" value="TDH69881.1"/>
    <property type="molecule type" value="Genomic_DNA"/>
</dbReference>
<accession>A0A976FNW9</accession>
<dbReference type="RefSeq" id="XP_067819380.1">
    <property type="nucleotide sequence ID" value="XM_067966638.1"/>
</dbReference>
<protein>
    <submittedName>
        <fullName evidence="1">Uncharacterized protein</fullName>
    </submittedName>
</protein>
<dbReference type="GeneID" id="94352309"/>
<gene>
    <name evidence="1" type="ORF">CCR75_008586</name>
</gene>
<organism evidence="1 2">
    <name type="scientific">Bremia lactucae</name>
    <name type="common">Lettuce downy mildew</name>
    <dbReference type="NCBI Taxonomy" id="4779"/>
    <lineage>
        <taxon>Eukaryota</taxon>
        <taxon>Sar</taxon>
        <taxon>Stramenopiles</taxon>
        <taxon>Oomycota</taxon>
        <taxon>Peronosporomycetes</taxon>
        <taxon>Peronosporales</taxon>
        <taxon>Peronosporaceae</taxon>
        <taxon>Bremia</taxon>
    </lineage>
</organism>
<evidence type="ECO:0000313" key="2">
    <source>
        <dbReference type="Proteomes" id="UP000294530"/>
    </source>
</evidence>
<reference evidence="1 2" key="1">
    <citation type="journal article" date="2021" name="Genome Biol.">
        <title>AFLAP: assembly-free linkage analysis pipeline using k-mers from genome sequencing data.</title>
        <authorList>
            <person name="Fletcher K."/>
            <person name="Zhang L."/>
            <person name="Gil J."/>
            <person name="Han R."/>
            <person name="Cavanaugh K."/>
            <person name="Michelmore R."/>
        </authorList>
    </citation>
    <scope>NUCLEOTIDE SEQUENCE [LARGE SCALE GENOMIC DNA]</scope>
    <source>
        <strain evidence="1 2">SF5</strain>
    </source>
</reference>
<evidence type="ECO:0000313" key="1">
    <source>
        <dbReference type="EMBL" id="TDH69881.1"/>
    </source>
</evidence>
<comment type="caution">
    <text evidence="1">The sequence shown here is derived from an EMBL/GenBank/DDBJ whole genome shotgun (WGS) entry which is preliminary data.</text>
</comment>
<dbReference type="AlphaFoldDB" id="A0A976FNW9"/>
<keyword evidence="2" id="KW-1185">Reference proteome</keyword>
<dbReference type="Proteomes" id="UP000294530">
    <property type="component" value="Unassembled WGS sequence"/>
</dbReference>
<sequence length="84" mass="9273">MKATSGSLYGALSPPEKKTRSISFKDEFAALFFSAAHSVISAIKLHRSSPLPRPIHYELRIECWICSERSADLVEAHNVVLSAT</sequence>
<name>A0A976FNW9_BRELC</name>